<dbReference type="GO" id="GO:0003677">
    <property type="term" value="F:DNA binding"/>
    <property type="evidence" value="ECO:0007669"/>
    <property type="project" value="UniProtKB-KW"/>
</dbReference>
<dbReference type="Gene3D" id="1.10.10.10">
    <property type="entry name" value="Winged helix-like DNA-binding domain superfamily/Winged helix DNA-binding domain"/>
    <property type="match status" value="1"/>
</dbReference>
<dbReference type="InterPro" id="IPR016032">
    <property type="entry name" value="Sig_transdc_resp-reg_C-effctor"/>
</dbReference>
<dbReference type="PANTHER" id="PTHR44688">
    <property type="entry name" value="DNA-BINDING TRANSCRIPTIONAL ACTIVATOR DEVR_DOSR"/>
    <property type="match status" value="1"/>
</dbReference>
<dbReference type="SUPFAM" id="SSF55781">
    <property type="entry name" value="GAF domain-like"/>
    <property type="match status" value="1"/>
</dbReference>
<dbReference type="GO" id="GO:0006355">
    <property type="term" value="P:regulation of DNA-templated transcription"/>
    <property type="evidence" value="ECO:0007669"/>
    <property type="project" value="InterPro"/>
</dbReference>
<dbReference type="AlphaFoldDB" id="A0A848KUB8"/>
<accession>A0A848KUB8</accession>
<protein>
    <submittedName>
        <fullName evidence="5">Helix-turn-helix transcriptional regulator</fullName>
    </submittedName>
</protein>
<evidence type="ECO:0000313" key="6">
    <source>
        <dbReference type="Proteomes" id="UP000550729"/>
    </source>
</evidence>
<keyword evidence="1" id="KW-0805">Transcription regulation</keyword>
<gene>
    <name evidence="5" type="ORF">HH308_13790</name>
</gene>
<dbReference type="Proteomes" id="UP000550729">
    <property type="component" value="Unassembled WGS sequence"/>
</dbReference>
<reference evidence="5 6" key="1">
    <citation type="submission" date="2020-04" db="EMBL/GenBank/DDBJ databases">
        <title>Gordonia sp. nov. TBRC 11910.</title>
        <authorList>
            <person name="Suriyachadkun C."/>
        </authorList>
    </citation>
    <scope>NUCLEOTIDE SEQUENCE [LARGE SCALE GENOMIC DNA]</scope>
    <source>
        <strain evidence="5 6">TBRC 11910</strain>
    </source>
</reference>
<dbReference type="InterPro" id="IPR000792">
    <property type="entry name" value="Tscrpt_reg_LuxR_C"/>
</dbReference>
<organism evidence="5 6">
    <name type="scientific">Gordonia asplenii</name>
    <dbReference type="NCBI Taxonomy" id="2725283"/>
    <lineage>
        <taxon>Bacteria</taxon>
        <taxon>Bacillati</taxon>
        <taxon>Actinomycetota</taxon>
        <taxon>Actinomycetes</taxon>
        <taxon>Mycobacteriales</taxon>
        <taxon>Gordoniaceae</taxon>
        <taxon>Gordonia</taxon>
    </lineage>
</organism>
<dbReference type="EMBL" id="JABBNB010000013">
    <property type="protein sequence ID" value="NMO02286.1"/>
    <property type="molecule type" value="Genomic_DNA"/>
</dbReference>
<dbReference type="SMART" id="SM00421">
    <property type="entry name" value="HTH_LUXR"/>
    <property type="match status" value="1"/>
</dbReference>
<dbReference type="RefSeq" id="WP_170194797.1">
    <property type="nucleotide sequence ID" value="NZ_JABBNB010000013.1"/>
</dbReference>
<dbReference type="Gene3D" id="3.30.450.40">
    <property type="match status" value="1"/>
</dbReference>
<comment type="caution">
    <text evidence="5">The sequence shown here is derived from an EMBL/GenBank/DDBJ whole genome shotgun (WGS) entry which is preliminary data.</text>
</comment>
<dbReference type="PANTHER" id="PTHR44688:SF25">
    <property type="entry name" value="HTH LUXR-TYPE DOMAIN-CONTAINING PROTEIN"/>
    <property type="match status" value="1"/>
</dbReference>
<dbReference type="SUPFAM" id="SSF46894">
    <property type="entry name" value="C-terminal effector domain of the bipartite response regulators"/>
    <property type="match status" value="1"/>
</dbReference>
<proteinExistence type="predicted"/>
<evidence type="ECO:0000256" key="1">
    <source>
        <dbReference type="ARBA" id="ARBA00023015"/>
    </source>
</evidence>
<feature type="domain" description="HTH luxR-type" evidence="4">
    <location>
        <begin position="289"/>
        <end position="353"/>
    </location>
</feature>
<dbReference type="PRINTS" id="PR00038">
    <property type="entry name" value="HTHLUXR"/>
</dbReference>
<evidence type="ECO:0000313" key="5">
    <source>
        <dbReference type="EMBL" id="NMO02286.1"/>
    </source>
</evidence>
<keyword evidence="2" id="KW-0238">DNA-binding</keyword>
<keyword evidence="3" id="KW-0804">Transcription</keyword>
<evidence type="ECO:0000256" key="3">
    <source>
        <dbReference type="ARBA" id="ARBA00023163"/>
    </source>
</evidence>
<name>A0A848KUB8_9ACTN</name>
<dbReference type="PROSITE" id="PS50043">
    <property type="entry name" value="HTH_LUXR_2"/>
    <property type="match status" value="1"/>
</dbReference>
<sequence>MRLAGAARLTVTLAELDGELRRALGISGAHAETSTDDVVSDAEESVRIALERGAAGNALSAEDVALVSRSLHIQLSLRQFIADRGRQRIDSLAASIRRLTTHPHRHSLPAQLCSELVDAAGFAAVAHSVVDGTQWIVTACAGSAGPLPAASTAPVTYPPGDVEKCCTGSDPDVRLVDGTSATPMIGRLLGTTAYVAAPVRTDRRIAGMIYAAPAPQLPVTADDAELLALYASAVAAVAERGSSADRIHRHHEILADRVAALVADAGRIATAELTIDAVPDADDRPTPANQAIERLLTGREIDVMRLIALGASNAEIADRLAISVETVKSHVKKILRKVGAVNRSEAISLFLDS</sequence>
<dbReference type="Pfam" id="PF00196">
    <property type="entry name" value="GerE"/>
    <property type="match status" value="1"/>
</dbReference>
<dbReference type="CDD" id="cd06170">
    <property type="entry name" value="LuxR_C_like"/>
    <property type="match status" value="1"/>
</dbReference>
<dbReference type="InterPro" id="IPR036388">
    <property type="entry name" value="WH-like_DNA-bd_sf"/>
</dbReference>
<keyword evidence="6" id="KW-1185">Reference proteome</keyword>
<dbReference type="InterPro" id="IPR029016">
    <property type="entry name" value="GAF-like_dom_sf"/>
</dbReference>
<evidence type="ECO:0000256" key="2">
    <source>
        <dbReference type="ARBA" id="ARBA00023125"/>
    </source>
</evidence>
<evidence type="ECO:0000259" key="4">
    <source>
        <dbReference type="PROSITE" id="PS50043"/>
    </source>
</evidence>